<dbReference type="SUPFAM" id="SSF48498">
    <property type="entry name" value="Tetracyclin repressor-like, C-terminal domain"/>
    <property type="match status" value="1"/>
</dbReference>
<feature type="domain" description="HTH tetR-type" evidence="6">
    <location>
        <begin position="37"/>
        <end position="97"/>
    </location>
</feature>
<dbReference type="Pfam" id="PF17932">
    <property type="entry name" value="TetR_C_24"/>
    <property type="match status" value="1"/>
</dbReference>
<protein>
    <submittedName>
        <fullName evidence="7">TetR/AcrR family transcriptional regulator</fullName>
    </submittedName>
</protein>
<dbReference type="InterPro" id="IPR041490">
    <property type="entry name" value="KstR2_TetR_C"/>
</dbReference>
<evidence type="ECO:0000256" key="2">
    <source>
        <dbReference type="ARBA" id="ARBA00023015"/>
    </source>
</evidence>
<keyword evidence="3 5" id="KW-0238">DNA-binding</keyword>
<dbReference type="Gene3D" id="1.10.10.60">
    <property type="entry name" value="Homeodomain-like"/>
    <property type="match status" value="1"/>
</dbReference>
<evidence type="ECO:0000259" key="6">
    <source>
        <dbReference type="PROSITE" id="PS50977"/>
    </source>
</evidence>
<dbReference type="InterPro" id="IPR001647">
    <property type="entry name" value="HTH_TetR"/>
</dbReference>
<gene>
    <name evidence="7" type="ORF">GCM10009539_72780</name>
</gene>
<evidence type="ECO:0000256" key="4">
    <source>
        <dbReference type="ARBA" id="ARBA00023163"/>
    </source>
</evidence>
<name>A0ABN0V466_9ACTN</name>
<dbReference type="PROSITE" id="PS50977">
    <property type="entry name" value="HTH_TETR_2"/>
    <property type="match status" value="1"/>
</dbReference>
<accession>A0ABN0V466</accession>
<feature type="DNA-binding region" description="H-T-H motif" evidence="5">
    <location>
        <begin position="60"/>
        <end position="79"/>
    </location>
</feature>
<keyword evidence="4" id="KW-0804">Transcription</keyword>
<dbReference type="PRINTS" id="PR00455">
    <property type="entry name" value="HTHTETR"/>
</dbReference>
<keyword evidence="8" id="KW-1185">Reference proteome</keyword>
<reference evidence="7 8" key="1">
    <citation type="journal article" date="2019" name="Int. J. Syst. Evol. Microbiol.">
        <title>The Global Catalogue of Microorganisms (GCM) 10K type strain sequencing project: providing services to taxonomists for standard genome sequencing and annotation.</title>
        <authorList>
            <consortium name="The Broad Institute Genomics Platform"/>
            <consortium name="The Broad Institute Genome Sequencing Center for Infectious Disease"/>
            <person name="Wu L."/>
            <person name="Ma J."/>
        </authorList>
    </citation>
    <scope>NUCLEOTIDE SEQUENCE [LARGE SCALE GENOMIC DNA]</scope>
    <source>
        <strain evidence="7 8">JCM 10425</strain>
    </source>
</reference>
<proteinExistence type="predicted"/>
<dbReference type="EMBL" id="BAAAGX010000033">
    <property type="protein sequence ID" value="GAA0274525.1"/>
    <property type="molecule type" value="Genomic_DNA"/>
</dbReference>
<evidence type="ECO:0000313" key="7">
    <source>
        <dbReference type="EMBL" id="GAA0274525.1"/>
    </source>
</evidence>
<sequence>MTGSQDDPAKLPAKRARRTVQKIAEAPAHTRTNTRRGLIEQEIYVQATRLFAERGFAGTNFQDIADAVGLTRPALYHYVSSKEELLAKLVAEITQDAATDIAAEAARTDADPAEKLHSIVASTARRQGEHADRFRLLVRSEADLPVEIATTHEAGRRSVLRSIAGVIEEGVNSGVFRTVDPRVAALGALGMANWVAWWYRPGGRDDLVMVCDELADMAVAGLRGRDDGRAPQSPAEALSAVREDLDRLERLL</sequence>
<dbReference type="InterPro" id="IPR036271">
    <property type="entry name" value="Tet_transcr_reg_TetR-rel_C_sf"/>
</dbReference>
<evidence type="ECO:0000256" key="5">
    <source>
        <dbReference type="PROSITE-ProRule" id="PRU00335"/>
    </source>
</evidence>
<dbReference type="Pfam" id="PF00440">
    <property type="entry name" value="TetR_N"/>
    <property type="match status" value="1"/>
</dbReference>
<organism evidence="7 8">
    <name type="scientific">Cryptosporangium japonicum</name>
    <dbReference type="NCBI Taxonomy" id="80872"/>
    <lineage>
        <taxon>Bacteria</taxon>
        <taxon>Bacillati</taxon>
        <taxon>Actinomycetota</taxon>
        <taxon>Actinomycetes</taxon>
        <taxon>Cryptosporangiales</taxon>
        <taxon>Cryptosporangiaceae</taxon>
        <taxon>Cryptosporangium</taxon>
    </lineage>
</organism>
<dbReference type="Proteomes" id="UP001500967">
    <property type="component" value="Unassembled WGS sequence"/>
</dbReference>
<dbReference type="PANTHER" id="PTHR30055">
    <property type="entry name" value="HTH-TYPE TRANSCRIPTIONAL REGULATOR RUTR"/>
    <property type="match status" value="1"/>
</dbReference>
<dbReference type="SUPFAM" id="SSF46689">
    <property type="entry name" value="Homeodomain-like"/>
    <property type="match status" value="1"/>
</dbReference>
<dbReference type="RefSeq" id="WP_344653481.1">
    <property type="nucleotide sequence ID" value="NZ_BAAAGX010000033.1"/>
</dbReference>
<dbReference type="PANTHER" id="PTHR30055:SF175">
    <property type="entry name" value="HTH-TYPE TRANSCRIPTIONAL REPRESSOR KSTR2"/>
    <property type="match status" value="1"/>
</dbReference>
<evidence type="ECO:0000256" key="3">
    <source>
        <dbReference type="ARBA" id="ARBA00023125"/>
    </source>
</evidence>
<evidence type="ECO:0000313" key="8">
    <source>
        <dbReference type="Proteomes" id="UP001500967"/>
    </source>
</evidence>
<keyword evidence="2" id="KW-0805">Transcription regulation</keyword>
<keyword evidence="1" id="KW-0678">Repressor</keyword>
<dbReference type="InterPro" id="IPR009057">
    <property type="entry name" value="Homeodomain-like_sf"/>
</dbReference>
<comment type="caution">
    <text evidence="7">The sequence shown here is derived from an EMBL/GenBank/DDBJ whole genome shotgun (WGS) entry which is preliminary data.</text>
</comment>
<dbReference type="InterPro" id="IPR050109">
    <property type="entry name" value="HTH-type_TetR-like_transc_reg"/>
</dbReference>
<dbReference type="Gene3D" id="1.10.357.10">
    <property type="entry name" value="Tetracycline Repressor, domain 2"/>
    <property type="match status" value="1"/>
</dbReference>
<evidence type="ECO:0000256" key="1">
    <source>
        <dbReference type="ARBA" id="ARBA00022491"/>
    </source>
</evidence>